<feature type="domain" description="OmpR/PhoB-type" evidence="9">
    <location>
        <begin position="153"/>
        <end position="250"/>
    </location>
</feature>
<evidence type="ECO:0000256" key="4">
    <source>
        <dbReference type="ARBA" id="ARBA00023163"/>
    </source>
</evidence>
<dbReference type="Pfam" id="PF00072">
    <property type="entry name" value="Response_reg"/>
    <property type="match status" value="1"/>
</dbReference>
<keyword evidence="11" id="KW-1185">Reference proteome</keyword>
<dbReference type="InterPro" id="IPR001867">
    <property type="entry name" value="OmpR/PhoB-type_DNA-bd"/>
</dbReference>
<evidence type="ECO:0000256" key="7">
    <source>
        <dbReference type="PROSITE-ProRule" id="PRU01091"/>
    </source>
</evidence>
<dbReference type="InterPro" id="IPR039420">
    <property type="entry name" value="WalR-like"/>
</dbReference>
<keyword evidence="2" id="KW-0805">Transcription regulation</keyword>
<feature type="DNA-binding region" description="OmpR/PhoB-type" evidence="7">
    <location>
        <begin position="153"/>
        <end position="250"/>
    </location>
</feature>
<dbReference type="Gene3D" id="1.10.10.10">
    <property type="entry name" value="Winged helix-like DNA-binding domain superfamily/Winged helix DNA-binding domain"/>
    <property type="match status" value="1"/>
</dbReference>
<dbReference type="Proteomes" id="UP000440096">
    <property type="component" value="Unassembled WGS sequence"/>
</dbReference>
<feature type="domain" description="Response regulatory" evidence="8">
    <location>
        <begin position="32"/>
        <end position="143"/>
    </location>
</feature>
<protein>
    <recommendedName>
        <fullName evidence="5">Sensory transduction protein RegX3</fullName>
    </recommendedName>
</protein>
<dbReference type="SUPFAM" id="SSF52172">
    <property type="entry name" value="CheY-like"/>
    <property type="match status" value="1"/>
</dbReference>
<dbReference type="InterPro" id="IPR036388">
    <property type="entry name" value="WH-like_DNA-bd_sf"/>
</dbReference>
<dbReference type="GO" id="GO:0000976">
    <property type="term" value="F:transcription cis-regulatory region binding"/>
    <property type="evidence" value="ECO:0007669"/>
    <property type="project" value="TreeGrafter"/>
</dbReference>
<dbReference type="SMART" id="SM00448">
    <property type="entry name" value="REC"/>
    <property type="match status" value="1"/>
</dbReference>
<dbReference type="PANTHER" id="PTHR48111:SF72">
    <property type="entry name" value="SENSORY TRANSDUCTION PROTEIN REGX3"/>
    <property type="match status" value="1"/>
</dbReference>
<keyword evidence="4" id="KW-0804">Transcription</keyword>
<dbReference type="PANTHER" id="PTHR48111">
    <property type="entry name" value="REGULATOR OF RPOS"/>
    <property type="match status" value="1"/>
</dbReference>
<dbReference type="EMBL" id="WMBA01000013">
    <property type="protein sequence ID" value="MTD54538.1"/>
    <property type="molecule type" value="Genomic_DNA"/>
</dbReference>
<proteinExistence type="predicted"/>
<dbReference type="GO" id="GO:0006355">
    <property type="term" value="P:regulation of DNA-templated transcription"/>
    <property type="evidence" value="ECO:0007669"/>
    <property type="project" value="InterPro"/>
</dbReference>
<evidence type="ECO:0000256" key="1">
    <source>
        <dbReference type="ARBA" id="ARBA00022553"/>
    </source>
</evidence>
<evidence type="ECO:0000313" key="11">
    <source>
        <dbReference type="Proteomes" id="UP000440096"/>
    </source>
</evidence>
<dbReference type="PROSITE" id="PS51755">
    <property type="entry name" value="OMPR_PHOB"/>
    <property type="match status" value="1"/>
</dbReference>
<comment type="caution">
    <text evidence="6">Lacks conserved residue(s) required for the propagation of feature annotation.</text>
</comment>
<dbReference type="Gene3D" id="6.10.250.690">
    <property type="match status" value="1"/>
</dbReference>
<evidence type="ECO:0000256" key="3">
    <source>
        <dbReference type="ARBA" id="ARBA00023125"/>
    </source>
</evidence>
<gene>
    <name evidence="10" type="ORF">GKO32_11195</name>
</gene>
<evidence type="ECO:0000256" key="2">
    <source>
        <dbReference type="ARBA" id="ARBA00023015"/>
    </source>
</evidence>
<evidence type="ECO:0000256" key="5">
    <source>
        <dbReference type="ARBA" id="ARBA00041201"/>
    </source>
</evidence>
<sequence>MDHDSPRCGVQVRAVTQRVPNRPPGPGHLLERVLVVDHDAARGECLTSGLRRCRYEAECVRTGHEALARHANADLIVLEVELPDMDGVEVCEEIREVSDVPIIAFTARKAELDRVLVLLAGADDCMTTPCGFRELLARIEAVARRSGPPARGAPPISLEALRIDTDAREVFKDGVPVRLTRKEFDLFCLFASQPDAVFSRRQLMMEVWGRPSTESGRTRTLDTHINSLRQKLGSSTWIVTVRGVGFRLGRG</sequence>
<dbReference type="InterPro" id="IPR001789">
    <property type="entry name" value="Sig_transdc_resp-reg_receiver"/>
</dbReference>
<organism evidence="10 11">
    <name type="scientific">Amycolatopsis pithecellobii</name>
    <dbReference type="NCBI Taxonomy" id="664692"/>
    <lineage>
        <taxon>Bacteria</taxon>
        <taxon>Bacillati</taxon>
        <taxon>Actinomycetota</taxon>
        <taxon>Actinomycetes</taxon>
        <taxon>Pseudonocardiales</taxon>
        <taxon>Pseudonocardiaceae</taxon>
        <taxon>Amycolatopsis</taxon>
    </lineage>
</organism>
<dbReference type="GO" id="GO:0005829">
    <property type="term" value="C:cytosol"/>
    <property type="evidence" value="ECO:0007669"/>
    <property type="project" value="TreeGrafter"/>
</dbReference>
<dbReference type="InterPro" id="IPR011006">
    <property type="entry name" value="CheY-like_superfamily"/>
</dbReference>
<evidence type="ECO:0000259" key="8">
    <source>
        <dbReference type="PROSITE" id="PS50110"/>
    </source>
</evidence>
<keyword evidence="1" id="KW-0597">Phosphoprotein</keyword>
<keyword evidence="3 7" id="KW-0238">DNA-binding</keyword>
<dbReference type="SMART" id="SM00862">
    <property type="entry name" value="Trans_reg_C"/>
    <property type="match status" value="1"/>
</dbReference>
<evidence type="ECO:0000313" key="10">
    <source>
        <dbReference type="EMBL" id="MTD54538.1"/>
    </source>
</evidence>
<dbReference type="CDD" id="cd00383">
    <property type="entry name" value="trans_reg_C"/>
    <property type="match status" value="1"/>
</dbReference>
<dbReference type="GO" id="GO:0000156">
    <property type="term" value="F:phosphorelay response regulator activity"/>
    <property type="evidence" value="ECO:0007669"/>
    <property type="project" value="TreeGrafter"/>
</dbReference>
<dbReference type="AlphaFoldDB" id="A0A6N7YRK2"/>
<reference evidence="10 11" key="1">
    <citation type="submission" date="2019-11" db="EMBL/GenBank/DDBJ databases">
        <title>Draft genome of Amycolatopsis RM579.</title>
        <authorList>
            <person name="Duangmal K."/>
            <person name="Mingma R."/>
        </authorList>
    </citation>
    <scope>NUCLEOTIDE SEQUENCE [LARGE SCALE GENOMIC DNA]</scope>
    <source>
        <strain evidence="10 11">RM579</strain>
    </source>
</reference>
<name>A0A6N7YRK2_9PSEU</name>
<comment type="caution">
    <text evidence="10">The sequence shown here is derived from an EMBL/GenBank/DDBJ whole genome shotgun (WGS) entry which is preliminary data.</text>
</comment>
<dbReference type="Gene3D" id="3.40.50.2300">
    <property type="match status" value="1"/>
</dbReference>
<accession>A0A6N7YRK2</accession>
<evidence type="ECO:0000256" key="6">
    <source>
        <dbReference type="PROSITE-ProRule" id="PRU00169"/>
    </source>
</evidence>
<evidence type="ECO:0000259" key="9">
    <source>
        <dbReference type="PROSITE" id="PS51755"/>
    </source>
</evidence>
<dbReference type="PROSITE" id="PS50110">
    <property type="entry name" value="RESPONSE_REGULATORY"/>
    <property type="match status" value="1"/>
</dbReference>
<dbReference type="GO" id="GO:0032993">
    <property type="term" value="C:protein-DNA complex"/>
    <property type="evidence" value="ECO:0007669"/>
    <property type="project" value="TreeGrafter"/>
</dbReference>
<dbReference type="Pfam" id="PF00486">
    <property type="entry name" value="Trans_reg_C"/>
    <property type="match status" value="1"/>
</dbReference>